<dbReference type="InterPro" id="IPR050707">
    <property type="entry name" value="HTH_MetabolicPath_Reg"/>
</dbReference>
<dbReference type="InterPro" id="IPR005471">
    <property type="entry name" value="Tscrpt_reg_IclR_N"/>
</dbReference>
<dbReference type="AlphaFoldDB" id="A0A1G8NFN2"/>
<dbReference type="SUPFAM" id="SSF55781">
    <property type="entry name" value="GAF domain-like"/>
    <property type="match status" value="1"/>
</dbReference>
<keyword evidence="7" id="KW-1185">Reference proteome</keyword>
<feature type="domain" description="HTH iclR-type" evidence="4">
    <location>
        <begin position="6"/>
        <end position="68"/>
    </location>
</feature>
<dbReference type="Pfam" id="PF01614">
    <property type="entry name" value="IclR_C"/>
    <property type="match status" value="1"/>
</dbReference>
<protein>
    <submittedName>
        <fullName evidence="6">Transcriptional regulator, IclR family</fullName>
    </submittedName>
</protein>
<evidence type="ECO:0000313" key="7">
    <source>
        <dbReference type="Proteomes" id="UP000198607"/>
    </source>
</evidence>
<proteinExistence type="predicted"/>
<dbReference type="GO" id="GO:0045892">
    <property type="term" value="P:negative regulation of DNA-templated transcription"/>
    <property type="evidence" value="ECO:0007669"/>
    <property type="project" value="TreeGrafter"/>
</dbReference>
<dbReference type="GO" id="GO:0003677">
    <property type="term" value="F:DNA binding"/>
    <property type="evidence" value="ECO:0007669"/>
    <property type="project" value="UniProtKB-KW"/>
</dbReference>
<name>A0A1G8NFN2_9RHOO</name>
<dbReference type="InterPro" id="IPR014757">
    <property type="entry name" value="Tscrpt_reg_IclR_C"/>
</dbReference>
<dbReference type="PROSITE" id="PS51077">
    <property type="entry name" value="HTH_ICLR"/>
    <property type="match status" value="1"/>
</dbReference>
<dbReference type="SMART" id="SM00346">
    <property type="entry name" value="HTH_ICLR"/>
    <property type="match status" value="1"/>
</dbReference>
<dbReference type="EMBL" id="FNCY01000030">
    <property type="protein sequence ID" value="SDI78886.1"/>
    <property type="molecule type" value="Genomic_DNA"/>
</dbReference>
<dbReference type="RefSeq" id="WP_091940570.1">
    <property type="nucleotide sequence ID" value="NZ_FNCY01000030.1"/>
</dbReference>
<evidence type="ECO:0000313" key="6">
    <source>
        <dbReference type="EMBL" id="SDI78886.1"/>
    </source>
</evidence>
<dbReference type="Proteomes" id="UP000198607">
    <property type="component" value="Unassembled WGS sequence"/>
</dbReference>
<gene>
    <name evidence="6" type="ORF">SAMN05660652_04037</name>
</gene>
<reference evidence="6 7" key="1">
    <citation type="submission" date="2016-10" db="EMBL/GenBank/DDBJ databases">
        <authorList>
            <person name="de Groot N.N."/>
        </authorList>
    </citation>
    <scope>NUCLEOTIDE SEQUENCE [LARGE SCALE GENOMIC DNA]</scope>
    <source>
        <strain evidence="6 7">DSM 5885</strain>
    </source>
</reference>
<dbReference type="GO" id="GO:0003700">
    <property type="term" value="F:DNA-binding transcription factor activity"/>
    <property type="evidence" value="ECO:0007669"/>
    <property type="project" value="TreeGrafter"/>
</dbReference>
<dbReference type="InterPro" id="IPR036390">
    <property type="entry name" value="WH_DNA-bd_sf"/>
</dbReference>
<organism evidence="6 7">
    <name type="scientific">Propionivibrio dicarboxylicus</name>
    <dbReference type="NCBI Taxonomy" id="83767"/>
    <lineage>
        <taxon>Bacteria</taxon>
        <taxon>Pseudomonadati</taxon>
        <taxon>Pseudomonadota</taxon>
        <taxon>Betaproteobacteria</taxon>
        <taxon>Rhodocyclales</taxon>
        <taxon>Rhodocyclaceae</taxon>
        <taxon>Propionivibrio</taxon>
    </lineage>
</organism>
<evidence type="ECO:0000259" key="5">
    <source>
        <dbReference type="PROSITE" id="PS51078"/>
    </source>
</evidence>
<dbReference type="Pfam" id="PF09339">
    <property type="entry name" value="HTH_IclR"/>
    <property type="match status" value="1"/>
</dbReference>
<dbReference type="STRING" id="83767.SAMN05660652_04037"/>
<feature type="domain" description="IclR-ED" evidence="5">
    <location>
        <begin position="69"/>
        <end position="250"/>
    </location>
</feature>
<evidence type="ECO:0000256" key="2">
    <source>
        <dbReference type="ARBA" id="ARBA00023125"/>
    </source>
</evidence>
<dbReference type="PROSITE" id="PS51078">
    <property type="entry name" value="ICLR_ED"/>
    <property type="match status" value="1"/>
</dbReference>
<dbReference type="SUPFAM" id="SSF46785">
    <property type="entry name" value="Winged helix' DNA-binding domain"/>
    <property type="match status" value="1"/>
</dbReference>
<dbReference type="PANTHER" id="PTHR30136">
    <property type="entry name" value="HELIX-TURN-HELIX TRANSCRIPTIONAL REGULATOR, ICLR FAMILY"/>
    <property type="match status" value="1"/>
</dbReference>
<dbReference type="InterPro" id="IPR036388">
    <property type="entry name" value="WH-like_DNA-bd_sf"/>
</dbReference>
<evidence type="ECO:0000256" key="1">
    <source>
        <dbReference type="ARBA" id="ARBA00023015"/>
    </source>
</evidence>
<dbReference type="Gene3D" id="1.10.10.10">
    <property type="entry name" value="Winged helix-like DNA-binding domain superfamily/Winged helix DNA-binding domain"/>
    <property type="match status" value="1"/>
</dbReference>
<keyword evidence="3" id="KW-0804">Transcription</keyword>
<sequence length="258" mass="28499">MSEKVNSSVDKTLNVLEAVAQNAKGLSLAEIVKIVGMPKTTAFRVLEILAGREYVTWNKENERYYIGVKALEIGLSGLIGQDVVDVSIPYLQELSMSVGETSFLAVYNDGDVVYLYKAEGTGSIQTTAHLGSRRPAYCTALGKVILANLSIEETDRVFERKLTRLTEKTIVDRVKLYEEFATIRANGYAVDDEGVEYGLFCLAVPIYNYTGNVIAAISVSGPIKRLNEERQQVVEALMQVGATISRRLGFVAAMRQRR</sequence>
<accession>A0A1G8NFN2</accession>
<evidence type="ECO:0000259" key="4">
    <source>
        <dbReference type="PROSITE" id="PS51077"/>
    </source>
</evidence>
<keyword evidence="1" id="KW-0805">Transcription regulation</keyword>
<evidence type="ECO:0000256" key="3">
    <source>
        <dbReference type="ARBA" id="ARBA00023163"/>
    </source>
</evidence>
<dbReference type="PANTHER" id="PTHR30136:SF24">
    <property type="entry name" value="HTH-TYPE TRANSCRIPTIONAL REPRESSOR ALLR"/>
    <property type="match status" value="1"/>
</dbReference>
<dbReference type="InterPro" id="IPR029016">
    <property type="entry name" value="GAF-like_dom_sf"/>
</dbReference>
<keyword evidence="2" id="KW-0238">DNA-binding</keyword>
<dbReference type="Gene3D" id="3.30.450.40">
    <property type="match status" value="1"/>
</dbReference>
<dbReference type="OrthoDB" id="13103at2"/>